<organism evidence="2 3">
    <name type="scientific">Monoraphidium neglectum</name>
    <dbReference type="NCBI Taxonomy" id="145388"/>
    <lineage>
        <taxon>Eukaryota</taxon>
        <taxon>Viridiplantae</taxon>
        <taxon>Chlorophyta</taxon>
        <taxon>core chlorophytes</taxon>
        <taxon>Chlorophyceae</taxon>
        <taxon>CS clade</taxon>
        <taxon>Sphaeropleales</taxon>
        <taxon>Selenastraceae</taxon>
        <taxon>Monoraphidium</taxon>
    </lineage>
</organism>
<dbReference type="KEGG" id="mng:MNEG_8456"/>
<dbReference type="EMBL" id="KK101828">
    <property type="protein sequence ID" value="KIY99503.1"/>
    <property type="molecule type" value="Genomic_DNA"/>
</dbReference>
<dbReference type="GO" id="GO:0016872">
    <property type="term" value="F:intramolecular lyase activity"/>
    <property type="evidence" value="ECO:0007669"/>
    <property type="project" value="InterPro"/>
</dbReference>
<dbReference type="SUPFAM" id="SSF54626">
    <property type="entry name" value="Chalcone isomerase"/>
    <property type="match status" value="1"/>
</dbReference>
<evidence type="ECO:0000313" key="2">
    <source>
        <dbReference type="EMBL" id="KIY99503.1"/>
    </source>
</evidence>
<feature type="region of interest" description="Disordered" evidence="1">
    <location>
        <begin position="1"/>
        <end position="27"/>
    </location>
</feature>
<keyword evidence="3" id="KW-1185">Reference proteome</keyword>
<reference evidence="2 3" key="1">
    <citation type="journal article" date="2013" name="BMC Genomics">
        <title>Reconstruction of the lipid metabolism for the microalga Monoraphidium neglectum from its genome sequence reveals characteristics suitable for biofuel production.</title>
        <authorList>
            <person name="Bogen C."/>
            <person name="Al-Dilaimi A."/>
            <person name="Albersmeier A."/>
            <person name="Wichmann J."/>
            <person name="Grundmann M."/>
            <person name="Rupp O."/>
            <person name="Lauersen K.J."/>
            <person name="Blifernez-Klassen O."/>
            <person name="Kalinowski J."/>
            <person name="Goesmann A."/>
            <person name="Mussgnug J.H."/>
            <person name="Kruse O."/>
        </authorList>
    </citation>
    <scope>NUCLEOTIDE SEQUENCE [LARGE SCALE GENOMIC DNA]</scope>
    <source>
        <strain evidence="2 3">SAG 48.87</strain>
    </source>
</reference>
<gene>
    <name evidence="2" type="ORF">MNEG_8456</name>
</gene>
<dbReference type="GeneID" id="25741332"/>
<dbReference type="InterPro" id="IPR036298">
    <property type="entry name" value="Chalcone_isomerase_sf"/>
</dbReference>
<name>A0A0D2KVV1_9CHLO</name>
<feature type="compositionally biased region" description="Low complexity" evidence="1">
    <location>
        <begin position="361"/>
        <end position="375"/>
    </location>
</feature>
<protein>
    <submittedName>
        <fullName evidence="2">Uncharacterized protein</fullName>
    </submittedName>
</protein>
<dbReference type="AlphaFoldDB" id="A0A0D2KVV1"/>
<evidence type="ECO:0000313" key="3">
    <source>
        <dbReference type="Proteomes" id="UP000054498"/>
    </source>
</evidence>
<feature type="region of interest" description="Disordered" evidence="1">
    <location>
        <begin position="357"/>
        <end position="383"/>
    </location>
</feature>
<dbReference type="RefSeq" id="XP_013898523.1">
    <property type="nucleotide sequence ID" value="XM_014043069.1"/>
</dbReference>
<dbReference type="OrthoDB" id="546011at2759"/>
<accession>A0A0D2KVV1</accession>
<sequence>MVSSDETEATTSVHTEPGLSDERDAYEPFRVASRNPLVPAYREWWRRNPLNNLRASGKANLWRRFQAEVVDGKTPLEAAQGDHTRTLEDLKRFVLPSDMEEVGEDGREPPSDEMWWGTPDPAIYKEGTLHLERQQIDEECEKGNIITMQRFREKLKDAKDWEIEVMRQLVQLHHLKHKVLLPCEDGTSISFWDLYKYVHCNPQLEALAARGVNSVDAAQGLTREDRIRLLEEVAPWQLDPEADSLRLPDRVTMGLPWGLLADAPYYSRRPTRWLKGLDGRKDFAYGLYVHEQHAAETLGPKWAGKAAEEVLADESYFDDLISAGPLVGMTLLAVTSRELPLEEATSAWTQRLEQHMDRLQSSKGAGPSNSPSSSGGDAGGVGGGKDVAPLKPCCAAKAGRAAEAAAAAAAAAGGLIPRPVFGPVEDSRAKLAEVARLFDRERLAKQTALLDSTGANLREGSSILLSASPGGAVMVQAISPGKVREQRHYLLGAIADERLSAALFDLFLHPDRALDPAFAYKAAYQSLWYVNGFKSYNADNNPNVRAGSDPAPRVPRLPRRGRGAVWALPAPGEDPEAAAPGLVGGVKRRVMYHQVGAWGVLVYECVYV</sequence>
<proteinExistence type="predicted"/>
<dbReference type="Proteomes" id="UP000054498">
    <property type="component" value="Unassembled WGS sequence"/>
</dbReference>
<evidence type="ECO:0000256" key="1">
    <source>
        <dbReference type="SAM" id="MobiDB-lite"/>
    </source>
</evidence>